<dbReference type="PANTHER" id="PTHR46438:SF11">
    <property type="entry name" value="LIPASE-RELATED"/>
    <property type="match status" value="1"/>
</dbReference>
<name>A0A1G5AAD0_9PAST</name>
<keyword evidence="4" id="KW-1185">Reference proteome</keyword>
<evidence type="ECO:0000313" key="4">
    <source>
        <dbReference type="Proteomes" id="UP000199588"/>
    </source>
</evidence>
<dbReference type="EMBL" id="FMUQ01000002">
    <property type="protein sequence ID" value="SCX74817.1"/>
    <property type="molecule type" value="Genomic_DNA"/>
</dbReference>
<evidence type="ECO:0000313" key="3">
    <source>
        <dbReference type="EMBL" id="SCX74817.1"/>
    </source>
</evidence>
<feature type="domain" description="AB hydrolase-1" evidence="2">
    <location>
        <begin position="13"/>
        <end position="233"/>
    </location>
</feature>
<dbReference type="InterPro" id="IPR029058">
    <property type="entry name" value="AB_hydrolase_fold"/>
</dbReference>
<gene>
    <name evidence="3" type="ORF">SAMN02910354_00037</name>
</gene>
<keyword evidence="1" id="KW-0812">Transmembrane</keyword>
<feature type="transmembrane region" description="Helical" evidence="1">
    <location>
        <begin position="12"/>
        <end position="30"/>
    </location>
</feature>
<evidence type="ECO:0000259" key="2">
    <source>
        <dbReference type="Pfam" id="PF12697"/>
    </source>
</evidence>
<comment type="caution">
    <text evidence="3">The sequence shown here is derived from an EMBL/GenBank/DDBJ whole genome shotgun (WGS) entry which is preliminary data.</text>
</comment>
<dbReference type="InterPro" id="IPR000073">
    <property type="entry name" value="AB_hydrolase_1"/>
</dbReference>
<dbReference type="PANTHER" id="PTHR46438">
    <property type="entry name" value="ALPHA/BETA-HYDROLASES SUPERFAMILY PROTEIN"/>
    <property type="match status" value="1"/>
</dbReference>
<dbReference type="SUPFAM" id="SSF53474">
    <property type="entry name" value="alpha/beta-Hydrolases"/>
    <property type="match status" value="1"/>
</dbReference>
<sequence>MMLYETKGNGEPIIFLPGLFAGGWIWNSVVRNIQDKGFKTFTFTDPIPVAFEGSQQKALTELDTITENCSTPVYLVGNSLGALIALHYASQRKDRVKGVIMSGAPGQLEMEAGVSLDELKTGKDKYTTLLGSRIFYDQSKIPPHGIEEVKYLFGTEKIFRNIVRWLYFSRKYDVPDVLQKISIPIDFIWGEYDLITPIEPWIDIAKNFPQTSMTIIKDSGHSPMVEQPELFTEALLRKISSGHMHIK</sequence>
<protein>
    <submittedName>
        <fullName evidence="3">Pimeloyl-ACP methyl ester carboxylesterase</fullName>
    </submittedName>
</protein>
<keyword evidence="1" id="KW-1133">Transmembrane helix</keyword>
<proteinExistence type="predicted"/>
<evidence type="ECO:0000256" key="1">
    <source>
        <dbReference type="SAM" id="Phobius"/>
    </source>
</evidence>
<dbReference type="Gene3D" id="3.40.50.1820">
    <property type="entry name" value="alpha/beta hydrolase"/>
    <property type="match status" value="1"/>
</dbReference>
<dbReference type="Proteomes" id="UP000199588">
    <property type="component" value="Unassembled WGS sequence"/>
</dbReference>
<organism evidence="3 4">
    <name type="scientific">Basfia succiniciproducens</name>
    <dbReference type="NCBI Taxonomy" id="653940"/>
    <lineage>
        <taxon>Bacteria</taxon>
        <taxon>Pseudomonadati</taxon>
        <taxon>Pseudomonadota</taxon>
        <taxon>Gammaproteobacteria</taxon>
        <taxon>Pasteurellales</taxon>
        <taxon>Pasteurellaceae</taxon>
        <taxon>Basfia</taxon>
    </lineage>
</organism>
<dbReference type="RefSeq" id="WP_090653532.1">
    <property type="nucleotide sequence ID" value="NZ_CP015031.1"/>
</dbReference>
<reference evidence="3 4" key="1">
    <citation type="submission" date="2016-10" db="EMBL/GenBank/DDBJ databases">
        <authorList>
            <person name="Varghese N."/>
            <person name="Submissions S."/>
        </authorList>
    </citation>
    <scope>NUCLEOTIDE SEQUENCE [LARGE SCALE GENOMIC DNA]</scope>
    <source>
        <strain evidence="3 4">DSM 22022</strain>
    </source>
</reference>
<keyword evidence="1" id="KW-0472">Membrane</keyword>
<accession>A0A1G5AAD0</accession>
<dbReference type="Pfam" id="PF12697">
    <property type="entry name" value="Abhydrolase_6"/>
    <property type="match status" value="1"/>
</dbReference>